<evidence type="ECO:0000313" key="2">
    <source>
        <dbReference type="EMBL" id="CRZ08526.1"/>
    </source>
</evidence>
<reference evidence="2" key="1">
    <citation type="submission" date="2015-04" db="EMBL/GenBank/DDBJ databases">
        <title>The genome sequence of the plant pathogenic Rhizarian Plasmodiophora brassicae reveals insights in its biotrophic life cycle and the origin of chitin synthesis.</title>
        <authorList>
            <person name="Schwelm A."/>
            <person name="Fogelqvist J."/>
            <person name="Knaust A."/>
            <person name="Julke S."/>
            <person name="Lilja T."/>
            <person name="Dhandapani V."/>
            <person name="Bonilla-Rosso G."/>
            <person name="Karlsson M."/>
            <person name="Shevchenko A."/>
            <person name="Choi S.R."/>
            <person name="Kim H.G."/>
            <person name="Park J.Y."/>
            <person name="Lim Y.P."/>
            <person name="Ludwig-Muller J."/>
            <person name="Dixelius C."/>
        </authorList>
    </citation>
    <scope>NUCLEOTIDE SEQUENCE</scope>
    <source>
        <tissue evidence="2">Potato root galls</tissue>
    </source>
</reference>
<proteinExistence type="predicted"/>
<feature type="chain" id="PRO_5005222978" evidence="1">
    <location>
        <begin position="21"/>
        <end position="113"/>
    </location>
</feature>
<accession>A0A0H5R3P8</accession>
<dbReference type="AlphaFoldDB" id="A0A0H5R3P8"/>
<name>A0A0H5R3P8_9EUKA</name>
<sequence>MQIIFVKSALLMCLTGPAQDRAMSLPESADLNELIISLGQQYASPSQLGFLYSRLKQLLRNSSPYHVKCFSITSSFIKCIGNASTPYRSYAPSRNQSVFWTFSYNAQMSSSSF</sequence>
<keyword evidence="1" id="KW-0732">Signal</keyword>
<evidence type="ECO:0000256" key="1">
    <source>
        <dbReference type="SAM" id="SignalP"/>
    </source>
</evidence>
<feature type="signal peptide" evidence="1">
    <location>
        <begin position="1"/>
        <end position="20"/>
    </location>
</feature>
<dbReference type="EMBL" id="HACM01008084">
    <property type="protein sequence ID" value="CRZ08526.1"/>
    <property type="molecule type" value="Transcribed_RNA"/>
</dbReference>
<organism evidence="2">
    <name type="scientific">Spongospora subterranea</name>
    <dbReference type="NCBI Taxonomy" id="70186"/>
    <lineage>
        <taxon>Eukaryota</taxon>
        <taxon>Sar</taxon>
        <taxon>Rhizaria</taxon>
        <taxon>Endomyxa</taxon>
        <taxon>Phytomyxea</taxon>
        <taxon>Plasmodiophorida</taxon>
        <taxon>Plasmodiophoridae</taxon>
        <taxon>Spongospora</taxon>
    </lineage>
</organism>
<protein>
    <submittedName>
        <fullName evidence="2">Uncharacterized protein</fullName>
    </submittedName>
</protein>